<evidence type="ECO:0008006" key="4">
    <source>
        <dbReference type="Google" id="ProtNLM"/>
    </source>
</evidence>
<sequence>MLKYKKKNSHMFKNSLQGFLSGLDVFGQPPVLRILKKNKFTTSTGFFCSSAIITICILYLIYQIKQLYDRKNPIVVFSEYQMTDTAAVPLLMNNFTMAISVANISLNSLTTLNTHFTMTVKNCLRLRVIDELTGKTKIQQNCTEYPTEACSDKHFVTEVQKQYFQSINLGNVQCLNSELWYNSPPILQGQIAGKTYHYITIMIQECKNSSSYNLCAPKESIQKELKTGYYVVHLSDNLLQMKQQGYPFSEYISLQYTTMSIANSKTIIQNLKVTNVITDDGLITDDKSESSSLIQYTNRESQEEYNDEFLILHYITLDQRHAEYSRSYAKIQAILSTIGGLYQVLFLTFSSVLRPLIQKFMNLQMANKLFRFENAVDCFDDDQPIQNNFIVQSPKQQSSQRVLDFDIKKSSFSKSLGKSLKSKNFEKIQDSKTMSQFLKSKKQSLNLTLRDMIVMSLGCKKQEQMQIQYATDKFMSKLDVAYIISKIYEIDKLKLVLLNEDQLQLFNYLPKPVIPSALFGNDAEKKVKEIESKKAYQFILQDEKSDILKLQEAFMSFAKLKKKKELNQIDKNILEILDEDIKELFYTLNKDQTKLDQIFNQKLSLNLQVSEPDYKRSHSIVDVDYSDDQPNSIPYLRSRS</sequence>
<proteinExistence type="predicted"/>
<dbReference type="AlphaFoldDB" id="A0A8S1JUA4"/>
<dbReference type="OrthoDB" id="290755at2759"/>
<gene>
    <name evidence="2" type="ORF">PSON_ATCC_30995.1.T0010240</name>
</gene>
<accession>A0A8S1JUA4</accession>
<keyword evidence="1" id="KW-0812">Transmembrane</keyword>
<evidence type="ECO:0000256" key="1">
    <source>
        <dbReference type="SAM" id="Phobius"/>
    </source>
</evidence>
<keyword evidence="1" id="KW-1133">Transmembrane helix</keyword>
<comment type="caution">
    <text evidence="2">The sequence shown here is derived from an EMBL/GenBank/DDBJ whole genome shotgun (WGS) entry which is preliminary data.</text>
</comment>
<keyword evidence="1" id="KW-0472">Membrane</keyword>
<evidence type="ECO:0000313" key="2">
    <source>
        <dbReference type="EMBL" id="CAD8045717.1"/>
    </source>
</evidence>
<reference evidence="2" key="1">
    <citation type="submission" date="2021-01" db="EMBL/GenBank/DDBJ databases">
        <authorList>
            <consortium name="Genoscope - CEA"/>
            <person name="William W."/>
        </authorList>
    </citation>
    <scope>NUCLEOTIDE SEQUENCE</scope>
</reference>
<feature type="transmembrane region" description="Helical" evidence="1">
    <location>
        <begin position="43"/>
        <end position="62"/>
    </location>
</feature>
<dbReference type="GO" id="GO:0005634">
    <property type="term" value="C:nucleus"/>
    <property type="evidence" value="ECO:0007669"/>
    <property type="project" value="TreeGrafter"/>
</dbReference>
<protein>
    <recommendedName>
        <fullName evidence="4">Transmembrane protein</fullName>
    </recommendedName>
</protein>
<evidence type="ECO:0000313" key="3">
    <source>
        <dbReference type="Proteomes" id="UP000692954"/>
    </source>
</evidence>
<dbReference type="Proteomes" id="UP000692954">
    <property type="component" value="Unassembled WGS sequence"/>
</dbReference>
<dbReference type="PANTHER" id="PTHR31398">
    <property type="entry name" value="MEIOTIC NUCLEAR DIVISION PROTEIN 1 HOMOLOG"/>
    <property type="match status" value="1"/>
</dbReference>
<dbReference type="PANTHER" id="PTHR31398:SF0">
    <property type="entry name" value="MEIOTIC NUCLEAR DIVISION PROTEIN 1 HOMOLOG"/>
    <property type="match status" value="1"/>
</dbReference>
<organism evidence="2 3">
    <name type="scientific">Paramecium sonneborni</name>
    <dbReference type="NCBI Taxonomy" id="65129"/>
    <lineage>
        <taxon>Eukaryota</taxon>
        <taxon>Sar</taxon>
        <taxon>Alveolata</taxon>
        <taxon>Ciliophora</taxon>
        <taxon>Intramacronucleata</taxon>
        <taxon>Oligohymenophorea</taxon>
        <taxon>Peniculida</taxon>
        <taxon>Parameciidae</taxon>
        <taxon>Paramecium</taxon>
    </lineage>
</organism>
<dbReference type="GO" id="GO:0007131">
    <property type="term" value="P:reciprocal meiotic recombination"/>
    <property type="evidence" value="ECO:0007669"/>
    <property type="project" value="TreeGrafter"/>
</dbReference>
<feature type="transmembrane region" description="Helical" evidence="1">
    <location>
        <begin position="333"/>
        <end position="353"/>
    </location>
</feature>
<keyword evidence="3" id="KW-1185">Reference proteome</keyword>
<name>A0A8S1JUA4_9CILI</name>
<dbReference type="EMBL" id="CAJJDN010000001">
    <property type="protein sequence ID" value="CAD8045717.1"/>
    <property type="molecule type" value="Genomic_DNA"/>
</dbReference>